<sequence length="136" mass="14755">MSEPTDGERRQFLVLSLLCLAWILLAALGESRGRSVLDAVPPGEMTILATPDGQGRLWGAPLEERGPVSPKLVRLNTADREGLIACPGIGAALAERILAERARGPFRDWEDLRRRVTGIGPALIKRLQDAGVRLDP</sequence>
<dbReference type="InterPro" id="IPR051675">
    <property type="entry name" value="Endo/Exo/Phosphatase_dom_1"/>
</dbReference>
<dbReference type="GO" id="GO:0015628">
    <property type="term" value="P:protein secretion by the type II secretion system"/>
    <property type="evidence" value="ECO:0007669"/>
    <property type="project" value="TreeGrafter"/>
</dbReference>
<accession>A0A367ZS70</accession>
<reference evidence="1 2" key="1">
    <citation type="submission" date="2018-05" db="EMBL/GenBank/DDBJ databases">
        <title>A metagenomic window into the 2 km-deep terrestrial subsurface aquifer revealed taxonomically and functionally diverse microbial community comprising novel uncultured bacterial lineages.</title>
        <authorList>
            <person name="Kadnikov V.V."/>
            <person name="Mardanov A.V."/>
            <person name="Beletsky A.V."/>
            <person name="Banks D."/>
            <person name="Pimenov N.V."/>
            <person name="Frank Y.A."/>
            <person name="Karnachuk O.V."/>
            <person name="Ravin N.V."/>
        </authorList>
    </citation>
    <scope>NUCLEOTIDE SEQUENCE [LARGE SCALE GENOMIC DNA]</scope>
    <source>
        <strain evidence="1">BY5</strain>
    </source>
</reference>
<name>A0A367ZS70_9BACT</name>
<proteinExistence type="predicted"/>
<evidence type="ECO:0000313" key="1">
    <source>
        <dbReference type="EMBL" id="RCK80876.1"/>
    </source>
</evidence>
<dbReference type="EMBL" id="QOQW01000004">
    <property type="protein sequence ID" value="RCK80876.1"/>
    <property type="molecule type" value="Genomic_DNA"/>
</dbReference>
<dbReference type="Proteomes" id="UP000252355">
    <property type="component" value="Unassembled WGS sequence"/>
</dbReference>
<dbReference type="AlphaFoldDB" id="A0A367ZS70"/>
<dbReference type="Gene3D" id="1.10.150.320">
    <property type="entry name" value="Photosystem II 12 kDa extrinsic protein"/>
    <property type="match status" value="1"/>
</dbReference>
<organism evidence="1 2">
    <name type="scientific">Candidatus Ozemobacter sibiricus</name>
    <dbReference type="NCBI Taxonomy" id="2268124"/>
    <lineage>
        <taxon>Bacteria</taxon>
        <taxon>Candidatus Ozemobacteria</taxon>
        <taxon>Candidatus Ozemobacterales</taxon>
        <taxon>Candidatus Ozemobacteraceae</taxon>
        <taxon>Candidatus Ozemobacter</taxon>
    </lineage>
</organism>
<dbReference type="PANTHER" id="PTHR21180:SF32">
    <property type="entry name" value="ENDONUCLEASE_EXONUCLEASE_PHOSPHATASE FAMILY DOMAIN-CONTAINING PROTEIN 1"/>
    <property type="match status" value="1"/>
</dbReference>
<evidence type="ECO:0000313" key="2">
    <source>
        <dbReference type="Proteomes" id="UP000252355"/>
    </source>
</evidence>
<dbReference type="PANTHER" id="PTHR21180">
    <property type="entry name" value="ENDONUCLEASE/EXONUCLEASE/PHOSPHATASE FAMILY DOMAIN-CONTAINING PROTEIN 1"/>
    <property type="match status" value="1"/>
</dbReference>
<dbReference type="Pfam" id="PF12836">
    <property type="entry name" value="HHH_3"/>
    <property type="match status" value="1"/>
</dbReference>
<protein>
    <recommendedName>
        <fullName evidence="3">Late competence protein ComEA, DNA receptor</fullName>
    </recommendedName>
</protein>
<dbReference type="GO" id="GO:0015627">
    <property type="term" value="C:type II protein secretion system complex"/>
    <property type="evidence" value="ECO:0007669"/>
    <property type="project" value="TreeGrafter"/>
</dbReference>
<dbReference type="InterPro" id="IPR010994">
    <property type="entry name" value="RuvA_2-like"/>
</dbReference>
<gene>
    <name evidence="1" type="ORF">OZSIB_2764</name>
</gene>
<dbReference type="SUPFAM" id="SSF47781">
    <property type="entry name" value="RuvA domain 2-like"/>
    <property type="match status" value="1"/>
</dbReference>
<comment type="caution">
    <text evidence="1">The sequence shown here is derived from an EMBL/GenBank/DDBJ whole genome shotgun (WGS) entry which is preliminary data.</text>
</comment>
<evidence type="ECO:0008006" key="3">
    <source>
        <dbReference type="Google" id="ProtNLM"/>
    </source>
</evidence>